<dbReference type="InterPro" id="IPR023179">
    <property type="entry name" value="GTP-bd_ortho_bundle_sf"/>
</dbReference>
<dbReference type="GO" id="GO:0006412">
    <property type="term" value="P:translation"/>
    <property type="evidence" value="ECO:0007669"/>
    <property type="project" value="TreeGrafter"/>
</dbReference>
<dbReference type="GO" id="GO:0005737">
    <property type="term" value="C:cytoplasm"/>
    <property type="evidence" value="ECO:0007669"/>
    <property type="project" value="UniProtKB-SubCell"/>
</dbReference>
<feature type="binding site" evidence="10">
    <location>
        <position position="176"/>
    </location>
    <ligand>
        <name>GTP</name>
        <dbReference type="ChEBI" id="CHEBI:37565"/>
    </ligand>
</feature>
<dbReference type="AlphaFoldDB" id="A0AA46AE31"/>
<dbReference type="NCBIfam" id="TIGR03596">
    <property type="entry name" value="GTPase_YlqF"/>
    <property type="match status" value="1"/>
</dbReference>
<accession>A0AA46AE31</accession>
<dbReference type="InterPro" id="IPR027417">
    <property type="entry name" value="P-loop_NTPase"/>
</dbReference>
<name>A0AA46AE31_9BACL</name>
<dbReference type="PANTHER" id="PTHR45782">
    <property type="entry name" value="MITOCHONDRIAL RIBOSOME-ASSOCIATED GTPASE 1"/>
    <property type="match status" value="1"/>
</dbReference>
<keyword evidence="4" id="KW-0690">Ribosome biogenesis</keyword>
<evidence type="ECO:0000256" key="1">
    <source>
        <dbReference type="ARBA" id="ARBA00004496"/>
    </source>
</evidence>
<organism evidence="12 13">
    <name type="scientific">Laceyella tengchongensis</name>
    <dbReference type="NCBI Taxonomy" id="574699"/>
    <lineage>
        <taxon>Bacteria</taxon>
        <taxon>Bacillati</taxon>
        <taxon>Bacillota</taxon>
        <taxon>Bacilli</taxon>
        <taxon>Bacillales</taxon>
        <taxon>Thermoactinomycetaceae</taxon>
        <taxon>Laceyella</taxon>
    </lineage>
</organism>
<dbReference type="GO" id="GO:0005525">
    <property type="term" value="F:GTP binding"/>
    <property type="evidence" value="ECO:0007669"/>
    <property type="project" value="UniProtKB-KW"/>
</dbReference>
<keyword evidence="7" id="KW-0694">RNA-binding</keyword>
<evidence type="ECO:0000256" key="5">
    <source>
        <dbReference type="ARBA" id="ARBA00022741"/>
    </source>
</evidence>
<evidence type="ECO:0000256" key="8">
    <source>
        <dbReference type="ARBA" id="ARBA00023134"/>
    </source>
</evidence>
<dbReference type="GO" id="GO:0003723">
    <property type="term" value="F:RNA binding"/>
    <property type="evidence" value="ECO:0007669"/>
    <property type="project" value="UniProtKB-KW"/>
</dbReference>
<dbReference type="EMBL" id="FXTU01000002">
    <property type="protein sequence ID" value="SMP09677.1"/>
    <property type="molecule type" value="Genomic_DNA"/>
</dbReference>
<dbReference type="GO" id="GO:0003924">
    <property type="term" value="F:GTPase activity"/>
    <property type="evidence" value="ECO:0007669"/>
    <property type="project" value="TreeGrafter"/>
</dbReference>
<dbReference type="Proteomes" id="UP001157946">
    <property type="component" value="Unassembled WGS sequence"/>
</dbReference>
<dbReference type="FunFam" id="3.40.50.300:FF:000590">
    <property type="entry name" value="Ribosome biogenesis GTPase A"/>
    <property type="match status" value="1"/>
</dbReference>
<evidence type="ECO:0000256" key="7">
    <source>
        <dbReference type="ARBA" id="ARBA00022884"/>
    </source>
</evidence>
<feature type="domain" description="CP-type G" evidence="11">
    <location>
        <begin position="16"/>
        <end position="180"/>
    </location>
</feature>
<dbReference type="InterPro" id="IPR019991">
    <property type="entry name" value="GTP-bd_ribosome_bgen"/>
</dbReference>
<dbReference type="InterPro" id="IPR016478">
    <property type="entry name" value="GTPase_MTG1"/>
</dbReference>
<evidence type="ECO:0000256" key="2">
    <source>
        <dbReference type="ARBA" id="ARBA00014898"/>
    </source>
</evidence>
<gene>
    <name evidence="12" type="ORF">SAMN06265361_102116</name>
</gene>
<keyword evidence="5 9" id="KW-0547">Nucleotide-binding</keyword>
<evidence type="ECO:0000256" key="3">
    <source>
        <dbReference type="ARBA" id="ARBA00022490"/>
    </source>
</evidence>
<dbReference type="Gene3D" id="1.10.1580.10">
    <property type="match status" value="1"/>
</dbReference>
<dbReference type="InterPro" id="IPR030378">
    <property type="entry name" value="G_CP_dom"/>
</dbReference>
<evidence type="ECO:0000256" key="9">
    <source>
        <dbReference type="PIRNR" id="PIRNR006230"/>
    </source>
</evidence>
<evidence type="ECO:0000313" key="13">
    <source>
        <dbReference type="Proteomes" id="UP001157946"/>
    </source>
</evidence>
<evidence type="ECO:0000256" key="10">
    <source>
        <dbReference type="PIRSR" id="PIRSR006230-1"/>
    </source>
</evidence>
<evidence type="ECO:0000259" key="11">
    <source>
        <dbReference type="PROSITE" id="PS51721"/>
    </source>
</evidence>
<dbReference type="FunFam" id="1.10.1580.10:FF:000003">
    <property type="entry name" value="Ribosome biogenesis GTPase A"/>
    <property type="match status" value="1"/>
</dbReference>
<evidence type="ECO:0000256" key="4">
    <source>
        <dbReference type="ARBA" id="ARBA00022517"/>
    </source>
</evidence>
<comment type="similarity">
    <text evidence="9">Belongs to the TRAFAC class YlqF/YawG GTPase family. MTG1 subfamily.</text>
</comment>
<comment type="function">
    <text evidence="9">Required for a late step of 50S ribosomal subunit assembly. Has GTPase activity.</text>
</comment>
<feature type="binding site" evidence="10">
    <location>
        <begin position="132"/>
        <end position="137"/>
    </location>
    <ligand>
        <name>GTP</name>
        <dbReference type="ChEBI" id="CHEBI:37565"/>
    </ligand>
</feature>
<dbReference type="PANTHER" id="PTHR45782:SF4">
    <property type="entry name" value="MITOCHONDRIAL RIBOSOME-ASSOCIATED GTPASE 1"/>
    <property type="match status" value="1"/>
</dbReference>
<sequence length="301" mass="33938">MMNTIQWFPGHMAKARRQVTEKLHLVDIVIELLDARLPLSSRNPMMNDIVKDKPRLILLTKSDLADEQVTKEWKAYFSEQGIHVLPIDAQSGKGVNQIVPQCERVLAPLFAAREKKGIKSRKFRVMVVGIPNVGKSTIINRLAKRNATVTGDRPGVTKAQQWIRVGQTMEILDTPGILWPKFDDPTVGMRLAVSGAIKGEILPIDEVALYALTFLAERYPTALMERYKLNDVASLDRVELMEEIGKKRGCLIRGGEVDYEKAAEIILTDFRAGRIGRITLEKPEDWLKEEGNADETDHSRD</sequence>
<dbReference type="PROSITE" id="PS51721">
    <property type="entry name" value="G_CP"/>
    <property type="match status" value="1"/>
</dbReference>
<dbReference type="Pfam" id="PF01926">
    <property type="entry name" value="MMR_HSR1"/>
    <property type="match status" value="1"/>
</dbReference>
<evidence type="ECO:0000313" key="12">
    <source>
        <dbReference type="EMBL" id="SMP09677.1"/>
    </source>
</evidence>
<dbReference type="SUPFAM" id="SSF52540">
    <property type="entry name" value="P-loop containing nucleoside triphosphate hydrolases"/>
    <property type="match status" value="1"/>
</dbReference>
<proteinExistence type="inferred from homology"/>
<comment type="subcellular location">
    <subcellularLocation>
        <location evidence="1 9">Cytoplasm</location>
    </subcellularLocation>
</comment>
<keyword evidence="6" id="KW-0378">Hydrolase</keyword>
<keyword evidence="3 9" id="KW-0963">Cytoplasm</keyword>
<protein>
    <recommendedName>
        <fullName evidence="2 9">Ribosome biogenesis GTPase A</fullName>
    </recommendedName>
</protein>
<keyword evidence="13" id="KW-1185">Reference proteome</keyword>
<dbReference type="GO" id="GO:0042254">
    <property type="term" value="P:ribosome biogenesis"/>
    <property type="evidence" value="ECO:0007669"/>
    <property type="project" value="UniProtKB-KW"/>
</dbReference>
<dbReference type="InterPro" id="IPR006073">
    <property type="entry name" value="GTP-bd"/>
</dbReference>
<dbReference type="Gene3D" id="3.40.50.300">
    <property type="entry name" value="P-loop containing nucleotide triphosphate hydrolases"/>
    <property type="match status" value="1"/>
</dbReference>
<reference evidence="12" key="1">
    <citation type="submission" date="2017-05" db="EMBL/GenBank/DDBJ databases">
        <authorList>
            <person name="Varghese N."/>
            <person name="Submissions S."/>
        </authorList>
    </citation>
    <scope>NUCLEOTIDE SEQUENCE</scope>
    <source>
        <strain evidence="12">DSM 45262</strain>
    </source>
</reference>
<dbReference type="PIRSF" id="PIRSF006230">
    <property type="entry name" value="MG442"/>
    <property type="match status" value="1"/>
</dbReference>
<dbReference type="CDD" id="cd01856">
    <property type="entry name" value="YlqF"/>
    <property type="match status" value="1"/>
</dbReference>
<keyword evidence="8 9" id="KW-0342">GTP-binding</keyword>
<evidence type="ECO:0000256" key="6">
    <source>
        <dbReference type="ARBA" id="ARBA00022801"/>
    </source>
</evidence>
<comment type="caution">
    <text evidence="12">The sequence shown here is derived from an EMBL/GenBank/DDBJ whole genome shotgun (WGS) entry which is preliminary data.</text>
</comment>